<dbReference type="Pfam" id="PF00903">
    <property type="entry name" value="Glyoxalase"/>
    <property type="match status" value="1"/>
</dbReference>
<reference evidence="3 4" key="1">
    <citation type="journal article" date="2024" name="Microbiol. Resour. Announc.">
        <title>Genome annotations for the ascomycete fungi Trichoderma harzianum, Trichoderma aggressivum, and Purpureocillium lilacinum.</title>
        <authorList>
            <person name="Beijen E.P.W."/>
            <person name="Ohm R.A."/>
        </authorList>
    </citation>
    <scope>NUCLEOTIDE SEQUENCE [LARGE SCALE GENOMIC DNA]</scope>
    <source>
        <strain evidence="3 4">CBS 150709</strain>
    </source>
</reference>
<feature type="domain" description="VOC" evidence="2">
    <location>
        <begin position="618"/>
        <end position="749"/>
    </location>
</feature>
<feature type="compositionally biased region" description="Low complexity" evidence="1">
    <location>
        <begin position="45"/>
        <end position="66"/>
    </location>
</feature>
<organism evidence="3 4">
    <name type="scientific">Purpureocillium lilacinum</name>
    <name type="common">Paecilomyces lilacinus</name>
    <dbReference type="NCBI Taxonomy" id="33203"/>
    <lineage>
        <taxon>Eukaryota</taxon>
        <taxon>Fungi</taxon>
        <taxon>Dikarya</taxon>
        <taxon>Ascomycota</taxon>
        <taxon>Pezizomycotina</taxon>
        <taxon>Sordariomycetes</taxon>
        <taxon>Hypocreomycetidae</taxon>
        <taxon>Hypocreales</taxon>
        <taxon>Ophiocordycipitaceae</taxon>
        <taxon>Purpureocillium</taxon>
    </lineage>
</organism>
<sequence>MEPTGVVVPRAGCSCTSRVVVKAGLAKARAQALRWGRESWAGPWSALSQSRSQAEAAQDEAASQARGGKYSPSEPSGVRGGTKYDDDRRQNRAGPGRGPNKLCEGRWPASSSCTVSPARATTNTWRGGPMRDDFGPGTGGLQTQWRPGLRPGSLEATRRLQAASLMGVCRRSAMPTGMSSAAPMPAAPGDERRATACGKDAKRDEARRDETIPVVVDPEPGRTLKTLESGRPRRLRATAGPPGAGASPARLSPGAVRIASHLLHGRLPSQAMHHDISSPARITAVSSPELPSPCSSRQQPCSNSKFWHKISSPSPIFAYYPGAVEHVRSIVRIKPLVADHPRGIHPPPLQLGSSQGGVLVAAAGGYPRFFLTMQRLRRFIARARVVVLVPVLADHLSPRRWALAPRSPVARSIHEGPRFVRPTRSRSPCVFPYVTHPGHETRARVRRTTGGGMEYSSVVGRNLLTWETRSSHSHLPQANVKNLTGAAPEWSAVSADVRVDGLADSLTRLWRGSIRCNGREPAPPVDIHHGENVFPPPTGDDDVDLVTAALASAARQESVMFYACPDGAIAVVVLLQRIFPQPNLPSSLTPVHLQFSSNSPQRRASPSLPPPIGSTMPRIAHVALVVRDYDEALAFYVTKLGFTLVEDTPIPEQNKRWVTIRPPTGPDSYANSGTTLLLAQASAPEQHAAIGNQTGGRVFLFLETDDFARDHARYTSAGVEWVREPVVQSYGTVAVFKDLYGNQWDLIERKK</sequence>
<dbReference type="PANTHER" id="PTHR36437">
    <property type="entry name" value="GLYOXALASE/BLEOMYCIN RESISTANCE PROTEIN/DIOXYGENASE"/>
    <property type="match status" value="1"/>
</dbReference>
<dbReference type="CDD" id="cd07263">
    <property type="entry name" value="VOC_like"/>
    <property type="match status" value="1"/>
</dbReference>
<feature type="region of interest" description="Disordered" evidence="1">
    <location>
        <begin position="216"/>
        <end position="250"/>
    </location>
</feature>
<name>A0ABR0BNE7_PURLI</name>
<accession>A0ABR0BNE7</accession>
<protein>
    <recommendedName>
        <fullName evidence="2">VOC domain-containing protein</fullName>
    </recommendedName>
</protein>
<dbReference type="PANTHER" id="PTHR36437:SF2">
    <property type="entry name" value="GLYOXALASE_BLEOMYCIN RESISTANCE PROTEIN_DIOXYGENASE"/>
    <property type="match status" value="1"/>
</dbReference>
<evidence type="ECO:0000313" key="4">
    <source>
        <dbReference type="Proteomes" id="UP001287286"/>
    </source>
</evidence>
<feature type="compositionally biased region" description="Polar residues" evidence="1">
    <location>
        <begin position="592"/>
        <end position="604"/>
    </location>
</feature>
<dbReference type="InterPro" id="IPR037523">
    <property type="entry name" value="VOC_core"/>
</dbReference>
<dbReference type="Gene3D" id="3.10.180.10">
    <property type="entry name" value="2,3-Dihydroxybiphenyl 1,2-Dioxygenase, domain 1"/>
    <property type="match status" value="1"/>
</dbReference>
<gene>
    <name evidence="3" type="ORF">Purlil1_10070</name>
</gene>
<comment type="caution">
    <text evidence="3">The sequence shown here is derived from an EMBL/GenBank/DDBJ whole genome shotgun (WGS) entry which is preliminary data.</text>
</comment>
<feature type="compositionally biased region" description="Polar residues" evidence="1">
    <location>
        <begin position="109"/>
        <end position="125"/>
    </location>
</feature>
<dbReference type="PROSITE" id="PS51819">
    <property type="entry name" value="VOC"/>
    <property type="match status" value="1"/>
</dbReference>
<evidence type="ECO:0000259" key="2">
    <source>
        <dbReference type="PROSITE" id="PS51819"/>
    </source>
</evidence>
<dbReference type="Proteomes" id="UP001287286">
    <property type="component" value="Unassembled WGS sequence"/>
</dbReference>
<dbReference type="SUPFAM" id="SSF54593">
    <property type="entry name" value="Glyoxalase/Bleomycin resistance protein/Dihydroxybiphenyl dioxygenase"/>
    <property type="match status" value="1"/>
</dbReference>
<evidence type="ECO:0000256" key="1">
    <source>
        <dbReference type="SAM" id="MobiDB-lite"/>
    </source>
</evidence>
<keyword evidence="4" id="KW-1185">Reference proteome</keyword>
<feature type="region of interest" description="Disordered" evidence="1">
    <location>
        <begin position="44"/>
        <end position="152"/>
    </location>
</feature>
<proteinExistence type="predicted"/>
<feature type="compositionally biased region" description="Low complexity" evidence="1">
    <location>
        <begin position="237"/>
        <end position="250"/>
    </location>
</feature>
<evidence type="ECO:0000313" key="3">
    <source>
        <dbReference type="EMBL" id="KAK4084850.1"/>
    </source>
</evidence>
<dbReference type="EMBL" id="JAWRVI010000049">
    <property type="protein sequence ID" value="KAK4084850.1"/>
    <property type="molecule type" value="Genomic_DNA"/>
</dbReference>
<dbReference type="InterPro" id="IPR004360">
    <property type="entry name" value="Glyas_Fos-R_dOase_dom"/>
</dbReference>
<feature type="region of interest" description="Disordered" evidence="1">
    <location>
        <begin position="592"/>
        <end position="612"/>
    </location>
</feature>
<dbReference type="InterPro" id="IPR029068">
    <property type="entry name" value="Glyas_Bleomycin-R_OHBP_Dase"/>
</dbReference>